<dbReference type="EMBL" id="JADQBC010000124">
    <property type="protein sequence ID" value="MBR8829317.1"/>
    <property type="molecule type" value="Genomic_DNA"/>
</dbReference>
<dbReference type="Pfam" id="PF00501">
    <property type="entry name" value="AMP-binding"/>
    <property type="match status" value="1"/>
</dbReference>
<reference evidence="2" key="1">
    <citation type="submission" date="2021-02" db="EMBL/GenBank/DDBJ databases">
        <title>Metagenome analyses of Stigonema ocellatum DSM 106950, Chlorogloea purpurea SAG 13.99 and Gomphosphaeria aponina DSM 107014.</title>
        <authorList>
            <person name="Marter P."/>
            <person name="Huang S."/>
        </authorList>
    </citation>
    <scope>NUCLEOTIDE SEQUENCE</scope>
    <source>
        <strain evidence="2">JP213</strain>
    </source>
</reference>
<accession>A0A941JTT7</accession>
<feature type="domain" description="AMP-dependent synthetase/ligase" evidence="1">
    <location>
        <begin position="1"/>
        <end position="36"/>
    </location>
</feature>
<evidence type="ECO:0000313" key="3">
    <source>
        <dbReference type="Proteomes" id="UP000767446"/>
    </source>
</evidence>
<dbReference type="InterPro" id="IPR000873">
    <property type="entry name" value="AMP-dep_synth/lig_dom"/>
</dbReference>
<gene>
    <name evidence="2" type="ORF">DSM107014_15700</name>
</gene>
<dbReference type="SUPFAM" id="SSF56801">
    <property type="entry name" value="Acetyl-CoA synthetase-like"/>
    <property type="match status" value="1"/>
</dbReference>
<organism evidence="2 3">
    <name type="scientific">Gomphosphaeria aponina SAG 52.96 = DSM 107014</name>
    <dbReference type="NCBI Taxonomy" id="1521640"/>
    <lineage>
        <taxon>Bacteria</taxon>
        <taxon>Bacillati</taxon>
        <taxon>Cyanobacteriota</taxon>
        <taxon>Cyanophyceae</taxon>
        <taxon>Oscillatoriophycideae</taxon>
        <taxon>Chroococcales</taxon>
        <taxon>Gomphosphaeriaceae</taxon>
        <taxon>Gomphosphaeria</taxon>
    </lineage>
</organism>
<evidence type="ECO:0000259" key="1">
    <source>
        <dbReference type="Pfam" id="PF00501"/>
    </source>
</evidence>
<name>A0A941JTT7_9CHRO</name>
<comment type="caution">
    <text evidence="2">The sequence shown here is derived from an EMBL/GenBank/DDBJ whole genome shotgun (WGS) entry which is preliminary data.</text>
</comment>
<proteinExistence type="predicted"/>
<dbReference type="Proteomes" id="UP000767446">
    <property type="component" value="Unassembled WGS sequence"/>
</dbReference>
<sequence>MTYGELNSKANQLAHYLQTLGVKPEVLVGICVERSLFTIH</sequence>
<evidence type="ECO:0000313" key="2">
    <source>
        <dbReference type="EMBL" id="MBR8829317.1"/>
    </source>
</evidence>
<protein>
    <submittedName>
        <fullName evidence="2">AMP-binding protein</fullName>
    </submittedName>
</protein>
<dbReference type="Gene3D" id="3.40.50.980">
    <property type="match status" value="1"/>
</dbReference>
<dbReference type="AlphaFoldDB" id="A0A941JTT7"/>